<evidence type="ECO:0000259" key="7">
    <source>
        <dbReference type="PROSITE" id="PS50863"/>
    </source>
</evidence>
<feature type="domain" description="TF-B3" evidence="7">
    <location>
        <begin position="466"/>
        <end position="562"/>
    </location>
</feature>
<sequence length="563" mass="64184">MVNPPLYSPINPHFFQPLLPGFTNHLDIPVAFFLNYIVGSHKGKTVELRSEASETNWKVKIDGRRLSNGWEDFAIAHDLRIGDIVVFRHEEELVFHVSPLGPSCCEIQYGEDHLEEDKIEKLCDTKNVSRKEKRLKREADCSQDYSCFVATVTASNLRRDIMYLPKEFAVSNGLIKKLQIVLMNEEGESWTLDLRHDAYNGRCYIRGGWRSFCVANGKKPGDLFTFKLVRNEKTHVLHLLPNLNSEDLDKLGSTIVTDNVPRKKSRKIEVDSSPDPLCFVASVTASNLRRDRLYLPKTFVISNGLIKKSQIVLMNEKGESWTIDMKHEPYSGRFLTIRGWRNFCVDNGKKPGDLFTLKLVQNEETPVLQLLPLNSEDLHKPESSNDDTRQGIFLEAVKREFLGVEATDKEFLGVETNRNYTRQGKCFKASEKEYLASAKPSNDDIRQGKCSKAIKEEYGSTSRNRFVTLTLRPTHFKTFRLNLPLEFTKANGINKAGMITMLDRYGAKWSTSLLMDKNKTGTMTLGRGSKGFCEVNGVKMNESFVLELIWEDSVPILKFCSKV</sequence>
<evidence type="ECO:0000256" key="3">
    <source>
        <dbReference type="ARBA" id="ARBA00023015"/>
    </source>
</evidence>
<evidence type="ECO:0000313" key="8">
    <source>
        <dbReference type="EMBL" id="KAL1204542.1"/>
    </source>
</evidence>
<dbReference type="EMBL" id="JBANAX010000533">
    <property type="protein sequence ID" value="KAL1204542.1"/>
    <property type="molecule type" value="Genomic_DNA"/>
</dbReference>
<evidence type="ECO:0000313" key="9">
    <source>
        <dbReference type="Proteomes" id="UP001558713"/>
    </source>
</evidence>
<feature type="domain" description="TF-B3" evidence="7">
    <location>
        <begin position="278"/>
        <end position="374"/>
    </location>
</feature>
<keyword evidence="2" id="KW-0677">Repeat</keyword>
<dbReference type="AlphaFoldDB" id="A0ABD1ACM2"/>
<dbReference type="GO" id="GO:0005634">
    <property type="term" value="C:nucleus"/>
    <property type="evidence" value="ECO:0007669"/>
    <property type="project" value="UniProtKB-SubCell"/>
</dbReference>
<dbReference type="Gene3D" id="2.40.330.10">
    <property type="entry name" value="DNA-binding pseudobarrel domain"/>
    <property type="match status" value="4"/>
</dbReference>
<evidence type="ECO:0000256" key="1">
    <source>
        <dbReference type="ARBA" id="ARBA00004123"/>
    </source>
</evidence>
<proteinExistence type="predicted"/>
<dbReference type="CDD" id="cd10017">
    <property type="entry name" value="B3_DNA"/>
    <property type="match status" value="4"/>
</dbReference>
<dbReference type="PANTHER" id="PTHR31674:SF96">
    <property type="entry name" value="B3 DOMAIN-CONTAINING PROTEIN REM-LIKE 3-RELATED"/>
    <property type="match status" value="1"/>
</dbReference>
<evidence type="ECO:0000256" key="6">
    <source>
        <dbReference type="ARBA" id="ARBA00023242"/>
    </source>
</evidence>
<name>A0ABD1ACM2_CARAN</name>
<keyword evidence="9" id="KW-1185">Reference proteome</keyword>
<keyword evidence="3" id="KW-0805">Transcription regulation</keyword>
<dbReference type="Proteomes" id="UP001558713">
    <property type="component" value="Unassembled WGS sequence"/>
</dbReference>
<feature type="domain" description="TF-B3" evidence="7">
    <location>
        <begin position="11"/>
        <end position="103"/>
    </location>
</feature>
<comment type="caution">
    <text evidence="8">The sequence shown here is derived from an EMBL/GenBank/DDBJ whole genome shotgun (WGS) entry which is preliminary data.</text>
</comment>
<dbReference type="GO" id="GO:0003677">
    <property type="term" value="F:DNA binding"/>
    <property type="evidence" value="ECO:0007669"/>
    <property type="project" value="UniProtKB-KW"/>
</dbReference>
<dbReference type="InterPro" id="IPR015300">
    <property type="entry name" value="DNA-bd_pseudobarrel_sf"/>
</dbReference>
<dbReference type="SUPFAM" id="SSF101936">
    <property type="entry name" value="DNA-binding pseudobarrel domain"/>
    <property type="match status" value="4"/>
</dbReference>
<dbReference type="InterPro" id="IPR039218">
    <property type="entry name" value="REM_fam"/>
</dbReference>
<keyword evidence="5" id="KW-0804">Transcription</keyword>
<reference evidence="8 9" key="1">
    <citation type="submission" date="2024-04" db="EMBL/GenBank/DDBJ databases">
        <title>Genome assembly C_amara_ONT_v2.</title>
        <authorList>
            <person name="Yant L."/>
            <person name="Moore C."/>
            <person name="Slenker M."/>
        </authorList>
    </citation>
    <scope>NUCLEOTIDE SEQUENCE [LARGE SCALE GENOMIC DNA]</scope>
    <source>
        <tissue evidence="8">Leaf</tissue>
    </source>
</reference>
<dbReference type="Pfam" id="PF02362">
    <property type="entry name" value="B3"/>
    <property type="match status" value="4"/>
</dbReference>
<dbReference type="PROSITE" id="PS50863">
    <property type="entry name" value="B3"/>
    <property type="match status" value="4"/>
</dbReference>
<keyword evidence="4" id="KW-0238">DNA-binding</keyword>
<comment type="subcellular location">
    <subcellularLocation>
        <location evidence="1">Nucleus</location>
    </subcellularLocation>
</comment>
<organism evidence="8 9">
    <name type="scientific">Cardamine amara subsp. amara</name>
    <dbReference type="NCBI Taxonomy" id="228776"/>
    <lineage>
        <taxon>Eukaryota</taxon>
        <taxon>Viridiplantae</taxon>
        <taxon>Streptophyta</taxon>
        <taxon>Embryophyta</taxon>
        <taxon>Tracheophyta</taxon>
        <taxon>Spermatophyta</taxon>
        <taxon>Magnoliopsida</taxon>
        <taxon>eudicotyledons</taxon>
        <taxon>Gunneridae</taxon>
        <taxon>Pentapetalae</taxon>
        <taxon>rosids</taxon>
        <taxon>malvids</taxon>
        <taxon>Brassicales</taxon>
        <taxon>Brassicaceae</taxon>
        <taxon>Cardamineae</taxon>
        <taxon>Cardamine</taxon>
    </lineage>
</organism>
<protein>
    <submittedName>
        <fullName evidence="8">B3 domain-containing protein REM10</fullName>
    </submittedName>
</protein>
<gene>
    <name evidence="8" type="ORF">V5N11_019935</name>
</gene>
<dbReference type="InterPro" id="IPR003340">
    <property type="entry name" value="B3_DNA-bd"/>
</dbReference>
<dbReference type="FunFam" id="2.40.330.10:FF:000009">
    <property type="entry name" value="Transcriptional factor B3 family protein"/>
    <property type="match status" value="1"/>
</dbReference>
<dbReference type="SMART" id="SM01019">
    <property type="entry name" value="B3"/>
    <property type="match status" value="4"/>
</dbReference>
<dbReference type="PANTHER" id="PTHR31674">
    <property type="entry name" value="B3 DOMAIN-CONTAINING PROTEIN REM-LIKE 3-RELATED"/>
    <property type="match status" value="1"/>
</dbReference>
<evidence type="ECO:0000256" key="4">
    <source>
        <dbReference type="ARBA" id="ARBA00023125"/>
    </source>
</evidence>
<feature type="domain" description="TF-B3" evidence="7">
    <location>
        <begin position="147"/>
        <end position="243"/>
    </location>
</feature>
<keyword evidence="6" id="KW-0539">Nucleus</keyword>
<evidence type="ECO:0000256" key="5">
    <source>
        <dbReference type="ARBA" id="ARBA00023163"/>
    </source>
</evidence>
<accession>A0ABD1ACM2</accession>
<evidence type="ECO:0000256" key="2">
    <source>
        <dbReference type="ARBA" id="ARBA00022737"/>
    </source>
</evidence>